<keyword evidence="4" id="KW-1185">Reference proteome</keyword>
<organism evidence="3 4">
    <name type="scientific">Flavobacterium cauense R2A-7</name>
    <dbReference type="NCBI Taxonomy" id="1341154"/>
    <lineage>
        <taxon>Bacteria</taxon>
        <taxon>Pseudomonadati</taxon>
        <taxon>Bacteroidota</taxon>
        <taxon>Flavobacteriia</taxon>
        <taxon>Flavobacteriales</taxon>
        <taxon>Flavobacteriaceae</taxon>
        <taxon>Flavobacterium</taxon>
    </lineage>
</organism>
<dbReference type="EMBL" id="VLKQ01000007">
    <property type="protein sequence ID" value="TWI12122.1"/>
    <property type="molecule type" value="Genomic_DNA"/>
</dbReference>
<protein>
    <submittedName>
        <fullName evidence="3">Glycosyltransferase involved in cell wall biosynthesis</fullName>
    </submittedName>
</protein>
<reference evidence="3 4" key="1">
    <citation type="journal article" date="2015" name="Stand. Genomic Sci.">
        <title>Genomic Encyclopedia of Bacterial and Archaeal Type Strains, Phase III: the genomes of soil and plant-associated and newly described type strains.</title>
        <authorList>
            <person name="Whitman W.B."/>
            <person name="Woyke T."/>
            <person name="Klenk H.P."/>
            <person name="Zhou Y."/>
            <person name="Lilburn T.G."/>
            <person name="Beck B.J."/>
            <person name="De Vos P."/>
            <person name="Vandamme P."/>
            <person name="Eisen J.A."/>
            <person name="Garrity G."/>
            <person name="Hugenholtz P."/>
            <person name="Kyrpides N.C."/>
        </authorList>
    </citation>
    <scope>NUCLEOTIDE SEQUENCE [LARGE SCALE GENOMIC DNA]</scope>
    <source>
        <strain evidence="3 4">CGMCC 1.7270</strain>
    </source>
</reference>
<evidence type="ECO:0000259" key="1">
    <source>
        <dbReference type="Pfam" id="PF00534"/>
    </source>
</evidence>
<evidence type="ECO:0000313" key="3">
    <source>
        <dbReference type="EMBL" id="TWI12122.1"/>
    </source>
</evidence>
<dbReference type="STRING" id="1341154.FCR2A7T_10950"/>
<feature type="domain" description="Glycosyl transferase family 1" evidence="1">
    <location>
        <begin position="184"/>
        <end position="345"/>
    </location>
</feature>
<dbReference type="SUPFAM" id="SSF53756">
    <property type="entry name" value="UDP-Glycosyltransferase/glycogen phosphorylase"/>
    <property type="match status" value="1"/>
</dbReference>
<dbReference type="Proteomes" id="UP000319848">
    <property type="component" value="Unassembled WGS sequence"/>
</dbReference>
<dbReference type="RefSeq" id="WP_242005364.1">
    <property type="nucleotide sequence ID" value="NZ_VLKQ01000007.1"/>
</dbReference>
<sequence>MMKTNKIIKKIKYNSKVRILQLIDSLEAGGAERMAVNYANTLVSRVEVSALAVSRKEGALKDELSDEVPYLFLNRKKLLDLSALWRLRTFIFHNRIEWVHAHGTSFFMAVLLKLVYPKLKIVWHDHNGNRVKMRTNDNRMLIASSFFFNRVLVVNEELKIWAEQHLKCKKVAYLPNFTVINEKEQKNTVLNGTSGKRIVCLANLRHPKNHLTLLTAFHISRLAETGWSLHLIGKDNSDAYSEELKNYIRTNNLSESVFVYGGCNDVFHVLQQTTIGVLASTYEGFPVTLLEYGLSGLAVISSNVGYCSEIINDTESGMLFNPMNKTELSEKLVVLAKNDDLISEFGSSLKKTVENRFSEQAVITDYLHFIN</sequence>
<evidence type="ECO:0000259" key="2">
    <source>
        <dbReference type="Pfam" id="PF13439"/>
    </source>
</evidence>
<dbReference type="InterPro" id="IPR001296">
    <property type="entry name" value="Glyco_trans_1"/>
</dbReference>
<name>A0A562LX24_9FLAO</name>
<dbReference type="CDD" id="cd03811">
    <property type="entry name" value="GT4_GT28_WabH-like"/>
    <property type="match status" value="1"/>
</dbReference>
<dbReference type="Pfam" id="PF13439">
    <property type="entry name" value="Glyco_transf_4"/>
    <property type="match status" value="1"/>
</dbReference>
<dbReference type="InterPro" id="IPR028098">
    <property type="entry name" value="Glyco_trans_4-like_N"/>
</dbReference>
<proteinExistence type="predicted"/>
<dbReference type="Gene3D" id="3.40.50.2000">
    <property type="entry name" value="Glycogen Phosphorylase B"/>
    <property type="match status" value="2"/>
</dbReference>
<dbReference type="PANTHER" id="PTHR12526">
    <property type="entry name" value="GLYCOSYLTRANSFERASE"/>
    <property type="match status" value="1"/>
</dbReference>
<comment type="caution">
    <text evidence="3">The sequence shown here is derived from an EMBL/GenBank/DDBJ whole genome shotgun (WGS) entry which is preliminary data.</text>
</comment>
<evidence type="ECO:0000313" key="4">
    <source>
        <dbReference type="Proteomes" id="UP000319848"/>
    </source>
</evidence>
<gene>
    <name evidence="3" type="ORF">IP98_01696</name>
</gene>
<feature type="domain" description="Glycosyltransferase subfamily 4-like N-terminal" evidence="2">
    <location>
        <begin position="29"/>
        <end position="177"/>
    </location>
</feature>
<dbReference type="GO" id="GO:0016757">
    <property type="term" value="F:glycosyltransferase activity"/>
    <property type="evidence" value="ECO:0007669"/>
    <property type="project" value="InterPro"/>
</dbReference>
<dbReference type="Pfam" id="PF00534">
    <property type="entry name" value="Glycos_transf_1"/>
    <property type="match status" value="1"/>
</dbReference>
<accession>A0A562LX24</accession>
<keyword evidence="3" id="KW-0808">Transferase</keyword>
<dbReference type="AlphaFoldDB" id="A0A562LX24"/>
<dbReference type="PANTHER" id="PTHR12526:SF630">
    <property type="entry name" value="GLYCOSYLTRANSFERASE"/>
    <property type="match status" value="1"/>
</dbReference>